<comment type="caution">
    <text evidence="3">The sequence shown here is derived from an EMBL/GenBank/DDBJ whole genome shotgun (WGS) entry which is preliminary data.</text>
</comment>
<dbReference type="EMBL" id="BAAAFD010000002">
    <property type="protein sequence ID" value="GAA0853775.1"/>
    <property type="molecule type" value="Genomic_DNA"/>
</dbReference>
<dbReference type="InterPro" id="IPR001345">
    <property type="entry name" value="PG/BPGM_mutase_AS"/>
</dbReference>
<dbReference type="InterPro" id="IPR029033">
    <property type="entry name" value="His_PPase_superfam"/>
</dbReference>
<dbReference type="SUPFAM" id="SSF53254">
    <property type="entry name" value="Phosphoglycerate mutase-like"/>
    <property type="match status" value="1"/>
</dbReference>
<organism evidence="3 4">
    <name type="scientific">Aliiglaciecola litoralis</name>
    <dbReference type="NCBI Taxonomy" id="582857"/>
    <lineage>
        <taxon>Bacteria</taxon>
        <taxon>Pseudomonadati</taxon>
        <taxon>Pseudomonadota</taxon>
        <taxon>Gammaproteobacteria</taxon>
        <taxon>Alteromonadales</taxon>
        <taxon>Alteromonadaceae</taxon>
        <taxon>Aliiglaciecola</taxon>
    </lineage>
</organism>
<dbReference type="PROSITE" id="PS00175">
    <property type="entry name" value="PG_MUTASE"/>
    <property type="match status" value="1"/>
</dbReference>
<dbReference type="SMART" id="SM00855">
    <property type="entry name" value="PGAM"/>
    <property type="match status" value="1"/>
</dbReference>
<dbReference type="CDD" id="cd07067">
    <property type="entry name" value="HP_PGM_like"/>
    <property type="match status" value="1"/>
</dbReference>
<keyword evidence="1" id="KW-0324">Glycolysis</keyword>
<evidence type="ECO:0000256" key="1">
    <source>
        <dbReference type="ARBA" id="ARBA00023152"/>
    </source>
</evidence>
<protein>
    <submittedName>
        <fullName evidence="3">2,3-diphosphoglycerate-dependent phosphoglycerate mutase GpmB</fullName>
    </submittedName>
</protein>
<keyword evidence="4" id="KW-1185">Reference proteome</keyword>
<dbReference type="InterPro" id="IPR050275">
    <property type="entry name" value="PGM_Phosphatase"/>
</dbReference>
<dbReference type="PANTHER" id="PTHR48100:SF1">
    <property type="entry name" value="HISTIDINE PHOSPHATASE FAMILY PROTEIN-RELATED"/>
    <property type="match status" value="1"/>
</dbReference>
<evidence type="ECO:0000256" key="2">
    <source>
        <dbReference type="ARBA" id="ARBA00023235"/>
    </source>
</evidence>
<dbReference type="Proteomes" id="UP001500359">
    <property type="component" value="Unassembled WGS sequence"/>
</dbReference>
<dbReference type="RefSeq" id="WP_343856633.1">
    <property type="nucleotide sequence ID" value="NZ_BAAAFD010000002.1"/>
</dbReference>
<dbReference type="InterPro" id="IPR013078">
    <property type="entry name" value="His_Pase_superF_clade-1"/>
</dbReference>
<evidence type="ECO:0000313" key="4">
    <source>
        <dbReference type="Proteomes" id="UP001500359"/>
    </source>
</evidence>
<name>A0ABN1LDM4_9ALTE</name>
<keyword evidence="2" id="KW-0413">Isomerase</keyword>
<dbReference type="PANTHER" id="PTHR48100">
    <property type="entry name" value="BROAD-SPECIFICITY PHOSPHATASE YOR283W-RELATED"/>
    <property type="match status" value="1"/>
</dbReference>
<dbReference type="Pfam" id="PF00300">
    <property type="entry name" value="His_Phos_1"/>
    <property type="match status" value="1"/>
</dbReference>
<sequence length="201" mass="22419">MWIYLIRHGETNGNKDRILQTPQTPLSARGQQQASQLAASFKNTSASAILCSSHVRTQQTAAPLGSQLQCPVILSDLLQERSFGELRGRHYDDIQADFFAPDYHPPNGESHQQFAQRMSLAWQHIHDNAQRVDGNLVVMTHGLVLRFILSEIVSIPQKQLAGVRFENTCVTQINKQDLSKVPMLCDVSHLQERPLASAGVV</sequence>
<reference evidence="3 4" key="1">
    <citation type="journal article" date="2019" name="Int. J. Syst. Evol. Microbiol.">
        <title>The Global Catalogue of Microorganisms (GCM) 10K type strain sequencing project: providing services to taxonomists for standard genome sequencing and annotation.</title>
        <authorList>
            <consortium name="The Broad Institute Genomics Platform"/>
            <consortium name="The Broad Institute Genome Sequencing Center for Infectious Disease"/>
            <person name="Wu L."/>
            <person name="Ma J."/>
        </authorList>
    </citation>
    <scope>NUCLEOTIDE SEQUENCE [LARGE SCALE GENOMIC DNA]</scope>
    <source>
        <strain evidence="3 4">JCM 15896</strain>
    </source>
</reference>
<gene>
    <name evidence="3" type="primary">gpmB</name>
    <name evidence="3" type="ORF">GCM10009114_07350</name>
</gene>
<accession>A0ABN1LDM4</accession>
<evidence type="ECO:0000313" key="3">
    <source>
        <dbReference type="EMBL" id="GAA0853775.1"/>
    </source>
</evidence>
<proteinExistence type="predicted"/>
<dbReference type="PIRSF" id="PIRSF000709">
    <property type="entry name" value="6PFK_2-Ptase"/>
    <property type="match status" value="1"/>
</dbReference>
<dbReference type="Gene3D" id="3.40.50.1240">
    <property type="entry name" value="Phosphoglycerate mutase-like"/>
    <property type="match status" value="1"/>
</dbReference>